<accession>A0A6C0JXN5</accession>
<dbReference type="EMBL" id="MN740698">
    <property type="protein sequence ID" value="QHU08638.1"/>
    <property type="molecule type" value="Genomic_DNA"/>
</dbReference>
<name>A0A6C0JXN5_9ZZZZ</name>
<dbReference type="AlphaFoldDB" id="A0A6C0JXN5"/>
<organism evidence="1">
    <name type="scientific">viral metagenome</name>
    <dbReference type="NCBI Taxonomy" id="1070528"/>
    <lineage>
        <taxon>unclassified sequences</taxon>
        <taxon>metagenomes</taxon>
        <taxon>organismal metagenomes</taxon>
    </lineage>
</organism>
<sequence>MSSLRYLFISFPGDADPLITSTFEGETSPSFYSSIYVDKEGRYTEKVDELGPQFLNTLRVMVSDFAIRNRTYYLIRYGKEGVSLKTVIAHESSPDEKICLDTTHLSLGSFFDEEKASAFHDRIVAKQLFPNLYSLNVRNYKWLNGLVFPSVRVVSLEILALSDIPTILECDRLEELEIRVGIDDDDLEKAGVHIDMDIDILKCDYRVFVRLSKFINLDRVGRLKLGRPRIIGKEGLLEAAELSRYIPVLEIGLPVLKFISEKVPEFYHPNLELLLELPRLNACLPVLEAGKDFLSTISYGVPTEYYPEKSIMGSYVQVFYFDIERQPYSSHLASTNAIHPSLEGDLKKVVCRHPRGHVTIYFDPPSRAKSARKVVELE</sequence>
<protein>
    <submittedName>
        <fullName evidence="1">Uncharacterized protein</fullName>
    </submittedName>
</protein>
<reference evidence="1" key="1">
    <citation type="journal article" date="2020" name="Nature">
        <title>Giant virus diversity and host interactions through global metagenomics.</title>
        <authorList>
            <person name="Schulz F."/>
            <person name="Roux S."/>
            <person name="Paez-Espino D."/>
            <person name="Jungbluth S."/>
            <person name="Walsh D.A."/>
            <person name="Denef V.J."/>
            <person name="McMahon K.D."/>
            <person name="Konstantinidis K.T."/>
            <person name="Eloe-Fadrosh E.A."/>
            <person name="Kyrpides N.C."/>
            <person name="Woyke T."/>
        </authorList>
    </citation>
    <scope>NUCLEOTIDE SEQUENCE</scope>
    <source>
        <strain evidence="1">GVMAG-S-1063924-116</strain>
    </source>
</reference>
<proteinExistence type="predicted"/>
<evidence type="ECO:0000313" key="1">
    <source>
        <dbReference type="EMBL" id="QHU08638.1"/>
    </source>
</evidence>